<proteinExistence type="inferred from homology"/>
<dbReference type="InterPro" id="IPR015796">
    <property type="entry name" value="Impact_YigZ-like"/>
</dbReference>
<protein>
    <submittedName>
        <fullName evidence="3">YigZ family protein</fullName>
    </submittedName>
</protein>
<dbReference type="InterPro" id="IPR023582">
    <property type="entry name" value="Impact"/>
</dbReference>
<dbReference type="InterPro" id="IPR035647">
    <property type="entry name" value="EFG_III/V"/>
</dbReference>
<evidence type="ECO:0000313" key="3">
    <source>
        <dbReference type="EMBL" id="MFD2729533.1"/>
    </source>
</evidence>
<dbReference type="Proteomes" id="UP001597427">
    <property type="component" value="Unassembled WGS sequence"/>
</dbReference>
<comment type="similarity">
    <text evidence="1">Belongs to the IMPACT family.</text>
</comment>
<dbReference type="Pfam" id="PF01205">
    <property type="entry name" value="Impact_N"/>
    <property type="match status" value="1"/>
</dbReference>
<dbReference type="InterPro" id="IPR020568">
    <property type="entry name" value="Ribosomal_Su5_D2-typ_SF"/>
</dbReference>
<evidence type="ECO:0000313" key="4">
    <source>
        <dbReference type="Proteomes" id="UP001597427"/>
    </source>
</evidence>
<dbReference type="RefSeq" id="WP_379981983.1">
    <property type="nucleotide sequence ID" value="NZ_JBHUMO010000052.1"/>
</dbReference>
<dbReference type="NCBIfam" id="TIGR00257">
    <property type="entry name" value="IMPACT_YIGZ"/>
    <property type="match status" value="1"/>
</dbReference>
<gene>
    <name evidence="3" type="ORF">ACFSR0_08875</name>
</gene>
<dbReference type="PANTHER" id="PTHR16301">
    <property type="entry name" value="IMPACT-RELATED"/>
    <property type="match status" value="1"/>
</dbReference>
<dbReference type="Gene3D" id="3.30.230.30">
    <property type="entry name" value="Impact, N-terminal domain"/>
    <property type="match status" value="1"/>
</dbReference>
<dbReference type="PROSITE" id="PS00910">
    <property type="entry name" value="UPF0029"/>
    <property type="match status" value="1"/>
</dbReference>
<dbReference type="SUPFAM" id="SSF54980">
    <property type="entry name" value="EF-G C-terminal domain-like"/>
    <property type="match status" value="1"/>
</dbReference>
<comment type="caution">
    <text evidence="3">The sequence shown here is derived from an EMBL/GenBank/DDBJ whole genome shotgun (WGS) entry which is preliminary data.</text>
</comment>
<name>A0ABW5TLI0_9ENTE</name>
<keyword evidence="4" id="KW-1185">Reference proteome</keyword>
<feature type="domain" description="Impact N-terminal" evidence="2">
    <location>
        <begin position="19"/>
        <end position="123"/>
    </location>
</feature>
<dbReference type="PANTHER" id="PTHR16301:SF20">
    <property type="entry name" value="IMPACT FAMILY MEMBER YIGZ"/>
    <property type="match status" value="1"/>
</dbReference>
<dbReference type="InterPro" id="IPR001498">
    <property type="entry name" value="Impact_N"/>
</dbReference>
<organism evidence="3 4">
    <name type="scientific">Enterococcus camelliae</name>
    <dbReference type="NCBI Taxonomy" id="453959"/>
    <lineage>
        <taxon>Bacteria</taxon>
        <taxon>Bacillati</taxon>
        <taxon>Bacillota</taxon>
        <taxon>Bacilli</taxon>
        <taxon>Lactobacillales</taxon>
        <taxon>Enterococcaceae</taxon>
        <taxon>Enterococcus</taxon>
    </lineage>
</organism>
<evidence type="ECO:0000259" key="2">
    <source>
        <dbReference type="Pfam" id="PF01205"/>
    </source>
</evidence>
<dbReference type="SUPFAM" id="SSF54211">
    <property type="entry name" value="Ribosomal protein S5 domain 2-like"/>
    <property type="match status" value="1"/>
</dbReference>
<dbReference type="EMBL" id="JBHUMO010000052">
    <property type="protein sequence ID" value="MFD2729533.1"/>
    <property type="molecule type" value="Genomic_DNA"/>
</dbReference>
<evidence type="ECO:0000256" key="1">
    <source>
        <dbReference type="ARBA" id="ARBA00007665"/>
    </source>
</evidence>
<dbReference type="InterPro" id="IPR036956">
    <property type="entry name" value="Impact_N_sf"/>
</dbReference>
<reference evidence="4" key="1">
    <citation type="journal article" date="2019" name="Int. J. Syst. Evol. Microbiol.">
        <title>The Global Catalogue of Microorganisms (GCM) 10K type strain sequencing project: providing services to taxonomists for standard genome sequencing and annotation.</title>
        <authorList>
            <consortium name="The Broad Institute Genomics Platform"/>
            <consortium name="The Broad Institute Genome Sequencing Center for Infectious Disease"/>
            <person name="Wu L."/>
            <person name="Ma J."/>
        </authorList>
    </citation>
    <scope>NUCLEOTIDE SEQUENCE [LARGE SCALE GENOMIC DNA]</scope>
    <source>
        <strain evidence="4">TISTR 932</strain>
    </source>
</reference>
<accession>A0ABW5TLI0</accession>
<dbReference type="InterPro" id="IPR020569">
    <property type="entry name" value="UPF0029_Impact_CS"/>
</dbReference>
<sequence>MNQTYITIAKDETTEQIIKKSRFICALHRVTNEEEAREIISTTKKMHTKANHNCYAFIVGETPEIHRSSDDGEPSGTAGVPILEVLKAQQVKNTLAIVTRYFGGTKLGTGGLLRAYAHATTSTLTKAGLVQRRLEYTATAFVDYSYLNQINYFFQSKQIKVISTDFSDKVALTIASDQLPVIKKELIELLNNNIQFEDGPRKYYEYPIEATNSR</sequence>